<comment type="caution">
    <text evidence="1">The sequence shown here is derived from an EMBL/GenBank/DDBJ whole genome shotgun (WGS) entry which is preliminary data.</text>
</comment>
<evidence type="ECO:0000313" key="2">
    <source>
        <dbReference type="Proteomes" id="UP000188268"/>
    </source>
</evidence>
<protein>
    <submittedName>
        <fullName evidence="1">Uncharacterized protein</fullName>
    </submittedName>
</protein>
<gene>
    <name evidence="1" type="ORF">CCACVL1_29796</name>
</gene>
<accession>A0A1R3G021</accession>
<keyword evidence="2" id="KW-1185">Reference proteome</keyword>
<sequence length="22" mass="2237">MGRPPGFKWVFGSTASNGLGLG</sequence>
<organism evidence="1 2">
    <name type="scientific">Corchorus capsularis</name>
    <name type="common">Jute</name>
    <dbReference type="NCBI Taxonomy" id="210143"/>
    <lineage>
        <taxon>Eukaryota</taxon>
        <taxon>Viridiplantae</taxon>
        <taxon>Streptophyta</taxon>
        <taxon>Embryophyta</taxon>
        <taxon>Tracheophyta</taxon>
        <taxon>Spermatophyta</taxon>
        <taxon>Magnoliopsida</taxon>
        <taxon>eudicotyledons</taxon>
        <taxon>Gunneridae</taxon>
        <taxon>Pentapetalae</taxon>
        <taxon>rosids</taxon>
        <taxon>malvids</taxon>
        <taxon>Malvales</taxon>
        <taxon>Malvaceae</taxon>
        <taxon>Grewioideae</taxon>
        <taxon>Apeibeae</taxon>
        <taxon>Corchorus</taxon>
    </lineage>
</organism>
<reference evidence="1 2" key="1">
    <citation type="submission" date="2013-09" db="EMBL/GenBank/DDBJ databases">
        <title>Corchorus capsularis genome sequencing.</title>
        <authorList>
            <person name="Alam M."/>
            <person name="Haque M.S."/>
            <person name="Islam M.S."/>
            <person name="Emdad E.M."/>
            <person name="Islam M.M."/>
            <person name="Ahmed B."/>
            <person name="Halim A."/>
            <person name="Hossen Q.M.M."/>
            <person name="Hossain M.Z."/>
            <person name="Ahmed R."/>
            <person name="Khan M.M."/>
            <person name="Islam R."/>
            <person name="Rashid M.M."/>
            <person name="Khan S.A."/>
            <person name="Rahman M.S."/>
            <person name="Alam M."/>
        </authorList>
    </citation>
    <scope>NUCLEOTIDE SEQUENCE [LARGE SCALE GENOMIC DNA]</scope>
    <source>
        <strain evidence="2">cv. CVL-1</strain>
        <tissue evidence="1">Whole seedling</tissue>
    </source>
</reference>
<name>A0A1R3G021_COCAP</name>
<dbReference type="Proteomes" id="UP000188268">
    <property type="component" value="Unassembled WGS sequence"/>
</dbReference>
<evidence type="ECO:0000313" key="1">
    <source>
        <dbReference type="EMBL" id="OMO51439.1"/>
    </source>
</evidence>
<dbReference type="Gramene" id="OMO51439">
    <property type="protein sequence ID" value="OMO51439"/>
    <property type="gene ID" value="CCACVL1_29796"/>
</dbReference>
<dbReference type="AlphaFoldDB" id="A0A1R3G021"/>
<proteinExistence type="predicted"/>
<dbReference type="EMBL" id="AWWV01015800">
    <property type="protein sequence ID" value="OMO51439.1"/>
    <property type="molecule type" value="Genomic_DNA"/>
</dbReference>